<feature type="transmembrane region" description="Helical" evidence="7">
    <location>
        <begin position="329"/>
        <end position="347"/>
    </location>
</feature>
<dbReference type="PANTHER" id="PTHR31595:SF67">
    <property type="entry name" value="WAX SYNTHASE DOMAIN-CONTAINING PROTEIN"/>
    <property type="match status" value="1"/>
</dbReference>
<feature type="transmembrane region" description="Helical" evidence="7">
    <location>
        <begin position="165"/>
        <end position="188"/>
    </location>
</feature>
<dbReference type="EMBL" id="CAJPDS010000014">
    <property type="protein sequence ID" value="CAF9914388.1"/>
    <property type="molecule type" value="Genomic_DNA"/>
</dbReference>
<dbReference type="PANTHER" id="PTHR31595">
    <property type="entry name" value="LONG-CHAIN-ALCOHOL O-FATTY-ACYLTRANSFERASE 3-RELATED"/>
    <property type="match status" value="1"/>
</dbReference>
<dbReference type="Proteomes" id="UP000664521">
    <property type="component" value="Unassembled WGS sequence"/>
</dbReference>
<keyword evidence="10" id="KW-1185">Reference proteome</keyword>
<evidence type="ECO:0000256" key="6">
    <source>
        <dbReference type="ARBA" id="ARBA00023136"/>
    </source>
</evidence>
<protein>
    <recommendedName>
        <fullName evidence="8">Wax synthase domain-containing protein</fullName>
    </recommendedName>
</protein>
<evidence type="ECO:0000256" key="7">
    <source>
        <dbReference type="SAM" id="Phobius"/>
    </source>
</evidence>
<sequence length="378" mass="42458">MGGLDVISVNLTLWSFVLLALKDPRRDFKRVHVVRKAPPTSSLKAENDVDESKVWEEAYPPTLRRRIPWVLTLVISIPLPNWHTGDPTHDNRQPASSNASRRTFALSALRHIITGYLLLDLTSFHVRTDPYFHDPSIPISSATPSSSSPLPFLHMLPPRILRTTILAAQIYALIPCLFHLPVLPAIALSHLAPSLLPDEWSPHTWPPFFGPFSAVSRHGLRGLWGSWWHQMSRQMISPPGRALANVMHLNPRSQLRYMLVTISAFGLSGVVHMGLVPPRPLHTTMTPMEMRMRIGSFFWVQIAGFAIEVVVSGIFRGAGGRVSGLVKRVVLLVWVSAWLCATLPLVVPPFRELRYWSVYPIPVSIFQGLFGDGWLQWA</sequence>
<feature type="transmembrane region" description="Helical" evidence="7">
    <location>
        <begin position="6"/>
        <end position="21"/>
    </location>
</feature>
<gene>
    <name evidence="9" type="ORF">HETSPECPRED_001968</name>
</gene>
<keyword evidence="3" id="KW-0808">Transferase</keyword>
<evidence type="ECO:0000256" key="1">
    <source>
        <dbReference type="ARBA" id="ARBA00004141"/>
    </source>
</evidence>
<name>A0A8H3EYV0_9LECA</name>
<proteinExistence type="inferred from homology"/>
<dbReference type="AlphaFoldDB" id="A0A8H3EYV0"/>
<comment type="subcellular location">
    <subcellularLocation>
        <location evidence="1">Membrane</location>
        <topology evidence="1">Multi-pass membrane protein</topology>
    </subcellularLocation>
</comment>
<comment type="caution">
    <text evidence="9">The sequence shown here is derived from an EMBL/GenBank/DDBJ whole genome shotgun (WGS) entry which is preliminary data.</text>
</comment>
<keyword evidence="4 7" id="KW-0812">Transmembrane</keyword>
<evidence type="ECO:0000313" key="9">
    <source>
        <dbReference type="EMBL" id="CAF9914388.1"/>
    </source>
</evidence>
<dbReference type="Pfam" id="PF13813">
    <property type="entry name" value="MBOAT_2"/>
    <property type="match status" value="1"/>
</dbReference>
<keyword evidence="6 7" id="KW-0472">Membrane</keyword>
<feature type="transmembrane region" description="Helical" evidence="7">
    <location>
        <begin position="296"/>
        <end position="317"/>
    </location>
</feature>
<dbReference type="GO" id="GO:0016020">
    <property type="term" value="C:membrane"/>
    <property type="evidence" value="ECO:0007669"/>
    <property type="project" value="UniProtKB-SubCell"/>
</dbReference>
<dbReference type="InterPro" id="IPR044851">
    <property type="entry name" value="Wax_synthase"/>
</dbReference>
<dbReference type="GO" id="GO:0008374">
    <property type="term" value="F:O-acyltransferase activity"/>
    <property type="evidence" value="ECO:0007669"/>
    <property type="project" value="InterPro"/>
</dbReference>
<evidence type="ECO:0000259" key="8">
    <source>
        <dbReference type="Pfam" id="PF13813"/>
    </source>
</evidence>
<dbReference type="OrthoDB" id="1077582at2759"/>
<reference evidence="9" key="1">
    <citation type="submission" date="2021-03" db="EMBL/GenBank/DDBJ databases">
        <authorList>
            <person name="Tagirdzhanova G."/>
        </authorList>
    </citation>
    <scope>NUCLEOTIDE SEQUENCE</scope>
</reference>
<evidence type="ECO:0000256" key="5">
    <source>
        <dbReference type="ARBA" id="ARBA00022989"/>
    </source>
</evidence>
<keyword evidence="5 7" id="KW-1133">Transmembrane helix</keyword>
<accession>A0A8H3EYV0</accession>
<dbReference type="InterPro" id="IPR032805">
    <property type="entry name" value="Wax_synthase_dom"/>
</dbReference>
<feature type="domain" description="Wax synthase" evidence="8">
    <location>
        <begin position="205"/>
        <end position="273"/>
    </location>
</feature>
<organism evidence="9 10">
    <name type="scientific">Heterodermia speciosa</name>
    <dbReference type="NCBI Taxonomy" id="116794"/>
    <lineage>
        <taxon>Eukaryota</taxon>
        <taxon>Fungi</taxon>
        <taxon>Dikarya</taxon>
        <taxon>Ascomycota</taxon>
        <taxon>Pezizomycotina</taxon>
        <taxon>Lecanoromycetes</taxon>
        <taxon>OSLEUM clade</taxon>
        <taxon>Lecanoromycetidae</taxon>
        <taxon>Caliciales</taxon>
        <taxon>Physciaceae</taxon>
        <taxon>Heterodermia</taxon>
    </lineage>
</organism>
<evidence type="ECO:0000256" key="3">
    <source>
        <dbReference type="ARBA" id="ARBA00022679"/>
    </source>
</evidence>
<feature type="transmembrane region" description="Helical" evidence="7">
    <location>
        <begin position="257"/>
        <end position="276"/>
    </location>
</feature>
<evidence type="ECO:0000256" key="2">
    <source>
        <dbReference type="ARBA" id="ARBA00007282"/>
    </source>
</evidence>
<comment type="similarity">
    <text evidence="2">Belongs to the wax synthase family.</text>
</comment>
<evidence type="ECO:0000256" key="4">
    <source>
        <dbReference type="ARBA" id="ARBA00022692"/>
    </source>
</evidence>
<evidence type="ECO:0000313" key="10">
    <source>
        <dbReference type="Proteomes" id="UP000664521"/>
    </source>
</evidence>
<dbReference type="GO" id="GO:0006629">
    <property type="term" value="P:lipid metabolic process"/>
    <property type="evidence" value="ECO:0007669"/>
    <property type="project" value="InterPro"/>
</dbReference>